<comment type="cofactor">
    <cofactor evidence="1">
        <name>Mg(2+)</name>
        <dbReference type="ChEBI" id="CHEBI:18420"/>
    </cofactor>
</comment>
<dbReference type="PANTHER" id="PTHR11649">
    <property type="entry name" value="MSS1/TRME-RELATED GTP-BINDING PROTEIN"/>
    <property type="match status" value="1"/>
</dbReference>
<evidence type="ECO:0000259" key="11">
    <source>
        <dbReference type="PROSITE" id="PS51706"/>
    </source>
</evidence>
<dbReference type="InterPro" id="IPR030393">
    <property type="entry name" value="G_ENGB_dom"/>
</dbReference>
<evidence type="ECO:0000256" key="8">
    <source>
        <dbReference type="ARBA" id="ARBA00023210"/>
    </source>
</evidence>
<dbReference type="InterPro" id="IPR019987">
    <property type="entry name" value="GTP-bd_ribosome_bio_YsxC"/>
</dbReference>
<dbReference type="NCBIfam" id="TIGR03598">
    <property type="entry name" value="GTPase_YsxC"/>
    <property type="match status" value="1"/>
</dbReference>
<evidence type="ECO:0000256" key="1">
    <source>
        <dbReference type="ARBA" id="ARBA00001946"/>
    </source>
</evidence>
<protein>
    <recommendedName>
        <fullName evidence="10">Probable GTP-binding protein EngB</fullName>
    </recommendedName>
</protein>
<dbReference type="SUPFAM" id="SSF52540">
    <property type="entry name" value="P-loop containing nucleoside triphosphate hydrolases"/>
    <property type="match status" value="1"/>
</dbReference>
<keyword evidence="8 10" id="KW-0717">Septation</keyword>
<evidence type="ECO:0000256" key="4">
    <source>
        <dbReference type="ARBA" id="ARBA00022723"/>
    </source>
</evidence>
<dbReference type="InterPro" id="IPR006073">
    <property type="entry name" value="GTP-bd"/>
</dbReference>
<reference evidence="12 13" key="1">
    <citation type="submission" date="2020-05" db="EMBL/GenBank/DDBJ databases">
        <title>Description of Pedobacter foliorum sp. nov.</title>
        <authorList>
            <person name="Qi S."/>
            <person name="Carlier A."/>
            <person name="Cnockaert M."/>
            <person name="Vandamme P."/>
        </authorList>
    </citation>
    <scope>NUCLEOTIDE SEQUENCE [LARGE SCALE GENOMIC DNA]</scope>
    <source>
        <strain evidence="12 13">LMG 31300</strain>
    </source>
</reference>
<evidence type="ECO:0000256" key="5">
    <source>
        <dbReference type="ARBA" id="ARBA00022741"/>
    </source>
</evidence>
<evidence type="ECO:0000313" key="12">
    <source>
        <dbReference type="EMBL" id="NQX32404.1"/>
    </source>
</evidence>
<dbReference type="HAMAP" id="MF_00321">
    <property type="entry name" value="GTPase_EngB"/>
    <property type="match status" value="1"/>
</dbReference>
<comment type="similarity">
    <text evidence="2 10">Belongs to the TRAFAC class TrmE-Era-EngA-EngB-Septin-like GTPase superfamily. EngB GTPase family.</text>
</comment>
<dbReference type="PANTHER" id="PTHR11649:SF13">
    <property type="entry name" value="ENGB-TYPE G DOMAIN-CONTAINING PROTEIN"/>
    <property type="match status" value="1"/>
</dbReference>
<dbReference type="RefSeq" id="WP_173272351.1">
    <property type="nucleotide sequence ID" value="NZ_JABMKV010000002.1"/>
</dbReference>
<evidence type="ECO:0000313" key="13">
    <source>
        <dbReference type="Proteomes" id="UP000762110"/>
    </source>
</evidence>
<evidence type="ECO:0000256" key="7">
    <source>
        <dbReference type="ARBA" id="ARBA00023134"/>
    </source>
</evidence>
<proteinExistence type="inferred from homology"/>
<dbReference type="Proteomes" id="UP000762110">
    <property type="component" value="Unassembled WGS sequence"/>
</dbReference>
<evidence type="ECO:0000256" key="2">
    <source>
        <dbReference type="ARBA" id="ARBA00009638"/>
    </source>
</evidence>
<keyword evidence="3 10" id="KW-0132">Cell division</keyword>
<sequence length="216" mass="24602">MIIKSATFVVSNTKVSALPLPDMPEYAFIGRSNVGKSSLINMLVNVQGLAKTSQRPGKTQLINHFLVNEKWYIVDLPGYGYAKVSKSSREKWEKFIRNYLTKRESLQCVFVLIDSRLEPQKIDLEFCSWLGECQIPFALVYTKADKQSGPKTDQNVAKFNKALLGWFEEVPPFFITSAEKGQGRDKVLQFVQEVNEDFVKPEIDTQFYTAAKSDKN</sequence>
<comment type="caution">
    <text evidence="12">The sequence shown here is derived from an EMBL/GenBank/DDBJ whole genome shotgun (WGS) entry which is preliminary data.</text>
</comment>
<evidence type="ECO:0000256" key="3">
    <source>
        <dbReference type="ARBA" id="ARBA00022618"/>
    </source>
</evidence>
<comment type="function">
    <text evidence="10">Necessary for normal cell division and for the maintenance of normal septation.</text>
</comment>
<name>A0ABX2DGZ9_9SPHI</name>
<dbReference type="EMBL" id="JABMKV010000002">
    <property type="protein sequence ID" value="NQX32404.1"/>
    <property type="molecule type" value="Genomic_DNA"/>
</dbReference>
<evidence type="ECO:0000256" key="6">
    <source>
        <dbReference type="ARBA" id="ARBA00022842"/>
    </source>
</evidence>
<keyword evidence="9 10" id="KW-0131">Cell cycle</keyword>
<organism evidence="12 13">
    <name type="scientific">Pedobacter boryungensis</name>
    <dbReference type="NCBI Taxonomy" id="869962"/>
    <lineage>
        <taxon>Bacteria</taxon>
        <taxon>Pseudomonadati</taxon>
        <taxon>Bacteroidota</taxon>
        <taxon>Sphingobacteriia</taxon>
        <taxon>Sphingobacteriales</taxon>
        <taxon>Sphingobacteriaceae</taxon>
        <taxon>Pedobacter</taxon>
    </lineage>
</organism>
<dbReference type="PROSITE" id="PS51706">
    <property type="entry name" value="G_ENGB"/>
    <property type="match status" value="1"/>
</dbReference>
<evidence type="ECO:0000256" key="9">
    <source>
        <dbReference type="ARBA" id="ARBA00023306"/>
    </source>
</evidence>
<dbReference type="Gene3D" id="3.40.50.300">
    <property type="entry name" value="P-loop containing nucleotide triphosphate hydrolases"/>
    <property type="match status" value="1"/>
</dbReference>
<dbReference type="Pfam" id="PF01926">
    <property type="entry name" value="MMR_HSR1"/>
    <property type="match status" value="1"/>
</dbReference>
<dbReference type="InterPro" id="IPR027417">
    <property type="entry name" value="P-loop_NTPase"/>
</dbReference>
<accession>A0ABX2DGZ9</accession>
<gene>
    <name evidence="10" type="primary">engB</name>
    <name evidence="12" type="ORF">HQN85_11750</name>
</gene>
<keyword evidence="6" id="KW-0460">Magnesium</keyword>
<keyword evidence="13" id="KW-1185">Reference proteome</keyword>
<keyword evidence="4" id="KW-0479">Metal-binding</keyword>
<dbReference type="CDD" id="cd01876">
    <property type="entry name" value="YihA_EngB"/>
    <property type="match status" value="1"/>
</dbReference>
<evidence type="ECO:0000256" key="10">
    <source>
        <dbReference type="HAMAP-Rule" id="MF_00321"/>
    </source>
</evidence>
<keyword evidence="5 10" id="KW-0547">Nucleotide-binding</keyword>
<keyword evidence="7 10" id="KW-0342">GTP-binding</keyword>
<feature type="domain" description="EngB-type G" evidence="11">
    <location>
        <begin position="22"/>
        <end position="197"/>
    </location>
</feature>